<organism evidence="2 3">
    <name type="scientific">Romanomermis culicivorax</name>
    <name type="common">Nematode worm</name>
    <dbReference type="NCBI Taxonomy" id="13658"/>
    <lineage>
        <taxon>Eukaryota</taxon>
        <taxon>Metazoa</taxon>
        <taxon>Ecdysozoa</taxon>
        <taxon>Nematoda</taxon>
        <taxon>Enoplea</taxon>
        <taxon>Dorylaimia</taxon>
        <taxon>Mermithida</taxon>
        <taxon>Mermithoidea</taxon>
        <taxon>Mermithidae</taxon>
        <taxon>Romanomermis</taxon>
    </lineage>
</organism>
<name>A0A915HIM3_ROMCU</name>
<accession>A0A915HIM3</accession>
<dbReference type="WBParaSite" id="nRc.2.0.1.t01858-RA">
    <property type="protein sequence ID" value="nRc.2.0.1.t01858-RA"/>
    <property type="gene ID" value="nRc.2.0.1.g01858"/>
</dbReference>
<dbReference type="AlphaFoldDB" id="A0A915HIM3"/>
<feature type="compositionally biased region" description="Basic and acidic residues" evidence="1">
    <location>
        <begin position="1"/>
        <end position="31"/>
    </location>
</feature>
<reference evidence="3" key="1">
    <citation type="submission" date="2022-11" db="UniProtKB">
        <authorList>
            <consortium name="WormBaseParasite"/>
        </authorList>
    </citation>
    <scope>IDENTIFICATION</scope>
</reference>
<sequence>MDGHKTKPEDFNNHMDSHTARALDPPLENKKMSNNTAEKILNTVQFHPDDRRTNAWLKISKRIDE</sequence>
<dbReference type="Proteomes" id="UP000887565">
    <property type="component" value="Unplaced"/>
</dbReference>
<evidence type="ECO:0000313" key="2">
    <source>
        <dbReference type="Proteomes" id="UP000887565"/>
    </source>
</evidence>
<protein>
    <submittedName>
        <fullName evidence="3">Uncharacterized protein</fullName>
    </submittedName>
</protein>
<keyword evidence="2" id="KW-1185">Reference proteome</keyword>
<feature type="region of interest" description="Disordered" evidence="1">
    <location>
        <begin position="1"/>
        <end position="34"/>
    </location>
</feature>
<evidence type="ECO:0000313" key="3">
    <source>
        <dbReference type="WBParaSite" id="nRc.2.0.1.t01858-RA"/>
    </source>
</evidence>
<evidence type="ECO:0000256" key="1">
    <source>
        <dbReference type="SAM" id="MobiDB-lite"/>
    </source>
</evidence>
<proteinExistence type="predicted"/>